<feature type="region of interest" description="Disordered" evidence="1">
    <location>
        <begin position="134"/>
        <end position="165"/>
    </location>
</feature>
<keyword evidence="2" id="KW-1133">Transmembrane helix</keyword>
<keyword evidence="2" id="KW-0812">Transmembrane</keyword>
<protein>
    <submittedName>
        <fullName evidence="3">Uncharacterized protein</fullName>
    </submittedName>
</protein>
<feature type="transmembrane region" description="Helical" evidence="2">
    <location>
        <begin position="107"/>
        <end position="126"/>
    </location>
</feature>
<gene>
    <name evidence="3" type="ORF">FHG64_11460</name>
</gene>
<evidence type="ECO:0000256" key="1">
    <source>
        <dbReference type="SAM" id="MobiDB-lite"/>
    </source>
</evidence>
<organism evidence="3 4">
    <name type="scientific">Antarcticibacterium flavum</name>
    <dbReference type="NCBI Taxonomy" id="2058175"/>
    <lineage>
        <taxon>Bacteria</taxon>
        <taxon>Pseudomonadati</taxon>
        <taxon>Bacteroidota</taxon>
        <taxon>Flavobacteriia</taxon>
        <taxon>Flavobacteriales</taxon>
        <taxon>Flavobacteriaceae</taxon>
        <taxon>Antarcticibacterium</taxon>
    </lineage>
</organism>
<dbReference type="EMBL" id="CP040812">
    <property type="protein sequence ID" value="QCY69968.1"/>
    <property type="molecule type" value="Genomic_DNA"/>
</dbReference>
<dbReference type="KEGG" id="afla:FHG64_11460"/>
<name>A0A5B7X5F7_9FLAO</name>
<dbReference type="OrthoDB" id="1454625at2"/>
<dbReference type="RefSeq" id="WP_139066532.1">
    <property type="nucleotide sequence ID" value="NZ_CP040812.1"/>
</dbReference>
<keyword evidence="4" id="KW-1185">Reference proteome</keyword>
<dbReference type="AlphaFoldDB" id="A0A5B7X5F7"/>
<accession>A0A5B7X5F7</accession>
<evidence type="ECO:0000313" key="3">
    <source>
        <dbReference type="EMBL" id="QCY69968.1"/>
    </source>
</evidence>
<dbReference type="Proteomes" id="UP000309016">
    <property type="component" value="Chromosome"/>
</dbReference>
<evidence type="ECO:0000256" key="2">
    <source>
        <dbReference type="SAM" id="Phobius"/>
    </source>
</evidence>
<keyword evidence="2" id="KW-0472">Membrane</keyword>
<sequence length="277" mass="32418">MDRLEEIRFALDEKLSETQKKFITLRTANKLLWDKRLITEFERDRGFLKSLLEQKKLNAIQTQSQPRQWKIYSSNHSSESLFLESKKPAEKKPKENRAVSKKERKKWDFGLILGIIGILALIFFGTRSHNNIEELNSPNNSSPSQIKTRETAVPQPNYKTNNKNSTSKNVFTFKSTFYDRERNGIILQTIEEETFHTFNYNDSTVTQKSKLNGEWIEIIYLFSDSYIEEGPLSNTYVFHVGTLGLKEIWYTPEVPNLGYDYDDGTRLSCYELQQVSR</sequence>
<proteinExistence type="predicted"/>
<evidence type="ECO:0000313" key="4">
    <source>
        <dbReference type="Proteomes" id="UP000309016"/>
    </source>
</evidence>
<reference evidence="3 4" key="1">
    <citation type="submission" date="2019-06" db="EMBL/GenBank/DDBJ databases">
        <title>Complete genome sequence of Antarcticibacterium flavum KCTC 52984T from an Antarctic marine sediment.</title>
        <authorList>
            <person name="Lee Y.M."/>
            <person name="Shin S.C."/>
        </authorList>
    </citation>
    <scope>NUCLEOTIDE SEQUENCE [LARGE SCALE GENOMIC DNA]</scope>
    <source>
        <strain evidence="3 4">KCTC 52984</strain>
    </source>
</reference>